<keyword evidence="3" id="KW-0808">Transferase</keyword>
<feature type="transmembrane region" description="Helical" evidence="5">
    <location>
        <begin position="345"/>
        <end position="371"/>
    </location>
</feature>
<name>A0ABT9MAU8_9DEIO</name>
<evidence type="ECO:0000256" key="3">
    <source>
        <dbReference type="ARBA" id="ARBA00022679"/>
    </source>
</evidence>
<feature type="transmembrane region" description="Helical" evidence="5">
    <location>
        <begin position="6"/>
        <end position="28"/>
    </location>
</feature>
<keyword evidence="5" id="KW-1133">Transmembrane helix</keyword>
<dbReference type="InterPro" id="IPR029044">
    <property type="entry name" value="Nucleotide-diphossugar_trans"/>
</dbReference>
<evidence type="ECO:0000256" key="1">
    <source>
        <dbReference type="ARBA" id="ARBA00006739"/>
    </source>
</evidence>
<evidence type="ECO:0000313" key="7">
    <source>
        <dbReference type="EMBL" id="MDP9763698.1"/>
    </source>
</evidence>
<reference evidence="7 8" key="1">
    <citation type="submission" date="2023-07" db="EMBL/GenBank/DDBJ databases">
        <title>Genomic Encyclopedia of Type Strains, Phase IV (KMG-IV): sequencing the most valuable type-strain genomes for metagenomic binning, comparative biology and taxonomic classification.</title>
        <authorList>
            <person name="Goeker M."/>
        </authorList>
    </citation>
    <scope>NUCLEOTIDE SEQUENCE [LARGE SCALE GENOMIC DNA]</scope>
    <source>
        <strain evidence="7 8">NIO-1023</strain>
    </source>
</reference>
<organism evidence="7 8">
    <name type="scientific">Deinococcus enclensis</name>
    <dbReference type="NCBI Taxonomy" id="1049582"/>
    <lineage>
        <taxon>Bacteria</taxon>
        <taxon>Thermotogati</taxon>
        <taxon>Deinococcota</taxon>
        <taxon>Deinococci</taxon>
        <taxon>Deinococcales</taxon>
        <taxon>Deinococcaceae</taxon>
        <taxon>Deinococcus</taxon>
    </lineage>
</organism>
<keyword evidence="2" id="KW-0328">Glycosyltransferase</keyword>
<feature type="transmembrane region" description="Helical" evidence="5">
    <location>
        <begin position="377"/>
        <end position="405"/>
    </location>
</feature>
<proteinExistence type="inferred from homology"/>
<dbReference type="CDD" id="cd06423">
    <property type="entry name" value="CESA_like"/>
    <property type="match status" value="1"/>
</dbReference>
<keyword evidence="5" id="KW-0812">Transmembrane</keyword>
<comment type="similarity">
    <text evidence="1">Belongs to the glycosyltransferase 2 family.</text>
</comment>
<sequence length="480" mass="54486">MIRTLELLILVYFTLLNLLYAVAVYVSARELGRHMSRRQSVGLSELLSREFYKPVSILVPAYGEEETIRASVDSFLALHYPEFEVVVVNDGSKDATLERLIEAYDLMPTERNAPRALHTQPVRQVYRSALHPNLTVVDKENGGKADALNVGLTYATFPLFCAVDADSLLEAEALLRLARRFVENEQLVAAGGSVRVMNGARLDSGRVVELRLPDRWVERFQVVEYARAFLAGRTTFSAAGVLLIISGAFGLFRRSEVIEIGGFLEGTVGEDMELVLRLHRRMREAGRPYDVEFDLDPVCWTQAPDTWAVLGRQRDRWQRGLWEGLLRHRRLWFNPRYGRIGLVAFPYYLLFEALSPVVEVFGYVFMLFLAVTGQLEWTFVVLFLLLALMYGTVVSVAALSIELFMRVRFERPRDRLMLLLTALLENFGYRQWHAWVRFRATLKLGQKRGQWGAMTRQSIQARDPAPAKAPGGAPEGPDGP</sequence>
<gene>
    <name evidence="7" type="ORF">QO006_001115</name>
</gene>
<dbReference type="Proteomes" id="UP001232163">
    <property type="component" value="Unassembled WGS sequence"/>
</dbReference>
<evidence type="ECO:0000256" key="4">
    <source>
        <dbReference type="SAM" id="MobiDB-lite"/>
    </source>
</evidence>
<dbReference type="RefSeq" id="WP_307464773.1">
    <property type="nucleotide sequence ID" value="NZ_JAURUR010000002.1"/>
</dbReference>
<comment type="caution">
    <text evidence="7">The sequence shown here is derived from an EMBL/GenBank/DDBJ whole genome shotgun (WGS) entry which is preliminary data.</text>
</comment>
<evidence type="ECO:0000313" key="8">
    <source>
        <dbReference type="Proteomes" id="UP001232163"/>
    </source>
</evidence>
<dbReference type="PANTHER" id="PTHR43630:SF1">
    <property type="entry name" value="POLY-BETA-1,6-N-ACETYL-D-GLUCOSAMINE SYNTHASE"/>
    <property type="match status" value="1"/>
</dbReference>
<dbReference type="Gene3D" id="3.90.550.10">
    <property type="entry name" value="Spore Coat Polysaccharide Biosynthesis Protein SpsA, Chain A"/>
    <property type="match status" value="1"/>
</dbReference>
<feature type="compositionally biased region" description="Low complexity" evidence="4">
    <location>
        <begin position="464"/>
        <end position="480"/>
    </location>
</feature>
<evidence type="ECO:0000256" key="2">
    <source>
        <dbReference type="ARBA" id="ARBA00022676"/>
    </source>
</evidence>
<feature type="region of interest" description="Disordered" evidence="4">
    <location>
        <begin position="457"/>
        <end position="480"/>
    </location>
</feature>
<feature type="domain" description="Glycosyltransferase 2-like" evidence="6">
    <location>
        <begin position="56"/>
        <end position="101"/>
    </location>
</feature>
<protein>
    <submittedName>
        <fullName evidence="7">Cellulose synthase/poly-beta-1,6-N-acetylglucosamine synthase-like glycosyltransferase</fullName>
    </submittedName>
</protein>
<evidence type="ECO:0000259" key="6">
    <source>
        <dbReference type="Pfam" id="PF00535"/>
    </source>
</evidence>
<dbReference type="SUPFAM" id="SSF53448">
    <property type="entry name" value="Nucleotide-diphospho-sugar transferases"/>
    <property type="match status" value="1"/>
</dbReference>
<keyword evidence="8" id="KW-1185">Reference proteome</keyword>
<evidence type="ECO:0000256" key="5">
    <source>
        <dbReference type="SAM" id="Phobius"/>
    </source>
</evidence>
<dbReference type="PANTHER" id="PTHR43630">
    <property type="entry name" value="POLY-BETA-1,6-N-ACETYL-D-GLUCOSAMINE SYNTHASE"/>
    <property type="match status" value="1"/>
</dbReference>
<dbReference type="Pfam" id="PF00535">
    <property type="entry name" value="Glycos_transf_2"/>
    <property type="match status" value="1"/>
</dbReference>
<dbReference type="Pfam" id="PF13641">
    <property type="entry name" value="Glyco_tranf_2_3"/>
    <property type="match status" value="1"/>
</dbReference>
<accession>A0ABT9MAU8</accession>
<keyword evidence="5" id="KW-0472">Membrane</keyword>
<dbReference type="EMBL" id="JAURUR010000002">
    <property type="protein sequence ID" value="MDP9763698.1"/>
    <property type="molecule type" value="Genomic_DNA"/>
</dbReference>
<dbReference type="InterPro" id="IPR001173">
    <property type="entry name" value="Glyco_trans_2-like"/>
</dbReference>